<dbReference type="FunFam" id="3.90.550.10:FF:000046">
    <property type="entry name" value="Mannose-1-phosphate guanylyltransferase (GDP)"/>
    <property type="match status" value="1"/>
</dbReference>
<evidence type="ECO:0000259" key="10">
    <source>
        <dbReference type="Pfam" id="PF01050"/>
    </source>
</evidence>
<evidence type="ECO:0000259" key="11">
    <source>
        <dbReference type="Pfam" id="PF22640"/>
    </source>
</evidence>
<comment type="catalytic activity">
    <reaction evidence="7">
        <text>alpha-D-mannose 1-phosphate + GTP + H(+) = GDP-alpha-D-mannose + diphosphate</text>
        <dbReference type="Rhea" id="RHEA:15229"/>
        <dbReference type="ChEBI" id="CHEBI:15378"/>
        <dbReference type="ChEBI" id="CHEBI:33019"/>
        <dbReference type="ChEBI" id="CHEBI:37565"/>
        <dbReference type="ChEBI" id="CHEBI:57527"/>
        <dbReference type="ChEBI" id="CHEBI:58409"/>
        <dbReference type="EC" id="2.7.7.13"/>
    </reaction>
</comment>
<gene>
    <name evidence="12" type="ORF">AA309_09650</name>
</gene>
<dbReference type="InterPro" id="IPR005835">
    <property type="entry name" value="NTP_transferase_dom"/>
</dbReference>
<dbReference type="GO" id="GO:0000271">
    <property type="term" value="P:polysaccharide biosynthetic process"/>
    <property type="evidence" value="ECO:0007669"/>
    <property type="project" value="InterPro"/>
</dbReference>
<reference evidence="12 13" key="1">
    <citation type="submission" date="2015-05" db="EMBL/GenBank/DDBJ databases">
        <title>Draft genome sequence of Microvirga vignae strain BR3299, a novel nitrogen fixing bacteria isolated from Brazil semi-aired region.</title>
        <authorList>
            <person name="Zilli J.E."/>
            <person name="Passos S.R."/>
            <person name="Leite J."/>
            <person name="Baldani J.I."/>
            <person name="Xavier G.R."/>
            <person name="Rumjaneck N.G."/>
            <person name="Simoes-Araujo J.L."/>
        </authorList>
    </citation>
    <scope>NUCLEOTIDE SEQUENCE [LARGE SCALE GENOMIC DNA]</scope>
    <source>
        <strain evidence="12 13">BR3299</strain>
    </source>
</reference>
<protein>
    <recommendedName>
        <fullName evidence="2">mannose-1-phosphate guanylyltransferase</fullName>
        <ecNumber evidence="2">2.7.7.13</ecNumber>
    </recommendedName>
</protein>
<dbReference type="OrthoDB" id="9806359at2"/>
<accession>A0A0H1RKT2</accession>
<feature type="domain" description="MannoseP isomerase/GMP-like beta-helix" evidence="11">
    <location>
        <begin position="294"/>
        <end position="344"/>
    </location>
</feature>
<evidence type="ECO:0000256" key="1">
    <source>
        <dbReference type="ARBA" id="ARBA00006115"/>
    </source>
</evidence>
<dbReference type="Pfam" id="PF22640">
    <property type="entry name" value="ManC_GMP_beta-helix"/>
    <property type="match status" value="1"/>
</dbReference>
<dbReference type="SUPFAM" id="SSF51182">
    <property type="entry name" value="RmlC-like cupins"/>
    <property type="match status" value="1"/>
</dbReference>
<dbReference type="GO" id="GO:0009298">
    <property type="term" value="P:GDP-mannose biosynthetic process"/>
    <property type="evidence" value="ECO:0007669"/>
    <property type="project" value="TreeGrafter"/>
</dbReference>
<dbReference type="EMBL" id="LCYG01000021">
    <property type="protein sequence ID" value="KLK93252.1"/>
    <property type="molecule type" value="Genomic_DNA"/>
</dbReference>
<dbReference type="InterPro" id="IPR011051">
    <property type="entry name" value="RmlC_Cupin_sf"/>
</dbReference>
<sequence length="472" mass="52089">MDNIIPVLMCGGSGTRLWPISRAGEPKQFHVLSGERSLFQQTVQRFSTELYAEPLIIVNNNHRDLALREIGELKSGPVRLLVEPSIRSTAPAIAAAAALIAEEDPDRLMLVAPSDHLIEQAEIFSDAVAQAAQAARQGQIVLFGIRPTHAETGFGYIEIGDFFDDVSFTVAGFVEKPKRTIAEALFAGGRHLWNSGIFMFTARTIMEELQEYAPDVINCARRAVTMAHRSNDTIRLSADFETAPAISIDYAVMEKSERLVCVPVSPNWRDLGSWSALWDVGSKDGNGNVARGDTILHDVRNSYVHGNSRLVAVMGVEKIVVVDTADAVLVGSLDQAQNVGRLASELAAARRPEANLHRKVRRPWGSYESLRVGEGFQVKHIIVDVAGRLSLQYHHHRSEHWTVVSGTARVTVGDRIFVMTANESVYIPKGDVHRLENIGDDELHLIEVQCGAYLGEDDIVRLEDQYDRIIAS</sequence>
<evidence type="ECO:0000256" key="5">
    <source>
        <dbReference type="ARBA" id="ARBA00022741"/>
    </source>
</evidence>
<evidence type="ECO:0000313" key="12">
    <source>
        <dbReference type="EMBL" id="KLK93252.1"/>
    </source>
</evidence>
<dbReference type="InterPro" id="IPR051161">
    <property type="entry name" value="Mannose-6P_isomerase_type2"/>
</dbReference>
<dbReference type="AlphaFoldDB" id="A0A0H1RKT2"/>
<evidence type="ECO:0000256" key="3">
    <source>
        <dbReference type="ARBA" id="ARBA00022679"/>
    </source>
</evidence>
<dbReference type="InterPro" id="IPR029044">
    <property type="entry name" value="Nucleotide-diphossugar_trans"/>
</dbReference>
<dbReference type="InterPro" id="IPR014710">
    <property type="entry name" value="RmlC-like_jellyroll"/>
</dbReference>
<dbReference type="Pfam" id="PF00483">
    <property type="entry name" value="NTP_transferase"/>
    <property type="match status" value="1"/>
</dbReference>
<dbReference type="InterPro" id="IPR006375">
    <property type="entry name" value="Man1P_GuaTrfase/Man6P_Isoase"/>
</dbReference>
<comment type="similarity">
    <text evidence="1 8">Belongs to the mannose-6-phosphate isomerase type 2 family.</text>
</comment>
<dbReference type="GO" id="GO:0005525">
    <property type="term" value="F:GTP binding"/>
    <property type="evidence" value="ECO:0007669"/>
    <property type="project" value="UniProtKB-KW"/>
</dbReference>
<keyword evidence="4" id="KW-0548">Nucleotidyltransferase</keyword>
<dbReference type="PANTHER" id="PTHR46390:SF1">
    <property type="entry name" value="MANNOSE-1-PHOSPHATE GUANYLYLTRANSFERASE"/>
    <property type="match status" value="1"/>
</dbReference>
<dbReference type="CDD" id="cd02213">
    <property type="entry name" value="cupin_PMI_typeII_C"/>
    <property type="match status" value="1"/>
</dbReference>
<dbReference type="Pfam" id="PF01050">
    <property type="entry name" value="MannoseP_isomer"/>
    <property type="match status" value="1"/>
</dbReference>
<comment type="caution">
    <text evidence="12">The sequence shown here is derived from an EMBL/GenBank/DDBJ whole genome shotgun (WGS) entry which is preliminary data.</text>
</comment>
<organism evidence="12 13">
    <name type="scientific">Microvirga vignae</name>
    <dbReference type="NCBI Taxonomy" id="1225564"/>
    <lineage>
        <taxon>Bacteria</taxon>
        <taxon>Pseudomonadati</taxon>
        <taxon>Pseudomonadota</taxon>
        <taxon>Alphaproteobacteria</taxon>
        <taxon>Hyphomicrobiales</taxon>
        <taxon>Methylobacteriaceae</taxon>
        <taxon>Microvirga</taxon>
    </lineage>
</organism>
<evidence type="ECO:0000256" key="7">
    <source>
        <dbReference type="ARBA" id="ARBA00047343"/>
    </source>
</evidence>
<evidence type="ECO:0000256" key="8">
    <source>
        <dbReference type="RuleBase" id="RU004190"/>
    </source>
</evidence>
<keyword evidence="13" id="KW-1185">Reference proteome</keyword>
<dbReference type="SUPFAM" id="SSF53448">
    <property type="entry name" value="Nucleotide-diphospho-sugar transferases"/>
    <property type="match status" value="1"/>
</dbReference>
<evidence type="ECO:0000259" key="9">
    <source>
        <dbReference type="Pfam" id="PF00483"/>
    </source>
</evidence>
<evidence type="ECO:0000256" key="2">
    <source>
        <dbReference type="ARBA" id="ARBA00012387"/>
    </source>
</evidence>
<dbReference type="FunFam" id="2.60.120.10:FF:000032">
    <property type="entry name" value="Mannose-1-phosphate guanylyltransferase/mannose-6-phosphate isomerase"/>
    <property type="match status" value="1"/>
</dbReference>
<name>A0A0H1RKT2_9HYPH</name>
<dbReference type="PATRIC" id="fig|1225564.3.peg.2567"/>
<keyword evidence="6" id="KW-0342">GTP-binding</keyword>
<dbReference type="InterPro" id="IPR001538">
    <property type="entry name" value="Man6P_isomerase-2_C"/>
</dbReference>
<evidence type="ECO:0000313" key="13">
    <source>
        <dbReference type="Proteomes" id="UP000035489"/>
    </source>
</evidence>
<feature type="domain" description="Nucleotidyl transferase" evidence="9">
    <location>
        <begin position="6"/>
        <end position="284"/>
    </location>
</feature>
<dbReference type="EC" id="2.7.7.13" evidence="2"/>
<dbReference type="InterPro" id="IPR049577">
    <property type="entry name" value="GMPP_N"/>
</dbReference>
<dbReference type="CDD" id="cd02509">
    <property type="entry name" value="GDP-M1P_Guanylyltransferase"/>
    <property type="match status" value="1"/>
</dbReference>
<evidence type="ECO:0000256" key="6">
    <source>
        <dbReference type="ARBA" id="ARBA00023134"/>
    </source>
</evidence>
<feature type="domain" description="Mannose-6-phosphate isomerase type II C-terminal" evidence="10">
    <location>
        <begin position="351"/>
        <end position="464"/>
    </location>
</feature>
<evidence type="ECO:0000256" key="4">
    <source>
        <dbReference type="ARBA" id="ARBA00022695"/>
    </source>
</evidence>
<dbReference type="RefSeq" id="WP_047188798.1">
    <property type="nucleotide sequence ID" value="NZ_LCYG01000021.1"/>
</dbReference>
<dbReference type="STRING" id="1225564.AA309_09650"/>
<dbReference type="InterPro" id="IPR054566">
    <property type="entry name" value="ManC/GMP-like_b-helix"/>
</dbReference>
<proteinExistence type="inferred from homology"/>
<keyword evidence="3" id="KW-0808">Transferase</keyword>
<dbReference type="Gene3D" id="3.90.550.10">
    <property type="entry name" value="Spore Coat Polysaccharide Biosynthesis Protein SpsA, Chain A"/>
    <property type="match status" value="1"/>
</dbReference>
<dbReference type="GO" id="GO:0004475">
    <property type="term" value="F:mannose-1-phosphate guanylyltransferase (GTP) activity"/>
    <property type="evidence" value="ECO:0007669"/>
    <property type="project" value="UniProtKB-EC"/>
</dbReference>
<dbReference type="PANTHER" id="PTHR46390">
    <property type="entry name" value="MANNOSE-1-PHOSPHATE GUANYLYLTRANSFERASE"/>
    <property type="match status" value="1"/>
</dbReference>
<dbReference type="NCBIfam" id="TIGR01479">
    <property type="entry name" value="GMP_PMI"/>
    <property type="match status" value="1"/>
</dbReference>
<dbReference type="Proteomes" id="UP000035489">
    <property type="component" value="Unassembled WGS sequence"/>
</dbReference>
<keyword evidence="5" id="KW-0547">Nucleotide-binding</keyword>
<dbReference type="Gene3D" id="2.60.120.10">
    <property type="entry name" value="Jelly Rolls"/>
    <property type="match status" value="1"/>
</dbReference>